<evidence type="ECO:0000256" key="1">
    <source>
        <dbReference type="ARBA" id="ARBA00001933"/>
    </source>
</evidence>
<dbReference type="PANTHER" id="PTHR43807">
    <property type="entry name" value="FI04487P"/>
    <property type="match status" value="1"/>
</dbReference>
<name>A0A183J8H2_9BILA</name>
<evidence type="ECO:0000256" key="5">
    <source>
        <dbReference type="ARBA" id="ARBA00022898"/>
    </source>
</evidence>
<evidence type="ECO:0000256" key="2">
    <source>
        <dbReference type="ARBA" id="ARBA00012751"/>
    </source>
</evidence>
<evidence type="ECO:0000259" key="7">
    <source>
        <dbReference type="Pfam" id="PF00155"/>
    </source>
</evidence>
<reference evidence="8 9" key="2">
    <citation type="submission" date="2018-11" db="EMBL/GenBank/DDBJ databases">
        <authorList>
            <consortium name="Pathogen Informatics"/>
        </authorList>
    </citation>
    <scope>NUCLEOTIDE SEQUENCE [LARGE SCALE GENOMIC DNA]</scope>
</reference>
<protein>
    <recommendedName>
        <fullName evidence="2">kynurenine--oxoglutarate transaminase</fullName>
        <ecNumber evidence="2">2.6.1.7</ecNumber>
    </recommendedName>
</protein>
<dbReference type="EC" id="2.6.1.7" evidence="2"/>
<dbReference type="OrthoDB" id="2414662at2759"/>
<dbReference type="InterPro" id="IPR015421">
    <property type="entry name" value="PyrdxlP-dep_Trfase_major"/>
</dbReference>
<evidence type="ECO:0000313" key="8">
    <source>
        <dbReference type="EMBL" id="VDP46069.1"/>
    </source>
</evidence>
<dbReference type="Pfam" id="PF00155">
    <property type="entry name" value="Aminotran_1_2"/>
    <property type="match status" value="1"/>
</dbReference>
<feature type="domain" description="Aminotransferase class I/classII large" evidence="7">
    <location>
        <begin position="97"/>
        <end position="187"/>
    </location>
</feature>
<evidence type="ECO:0000313" key="9">
    <source>
        <dbReference type="Proteomes" id="UP000270296"/>
    </source>
</evidence>
<reference evidence="10" key="1">
    <citation type="submission" date="2016-06" db="UniProtKB">
        <authorList>
            <consortium name="WormBaseParasite"/>
        </authorList>
    </citation>
    <scope>IDENTIFICATION</scope>
</reference>
<evidence type="ECO:0000256" key="3">
    <source>
        <dbReference type="ARBA" id="ARBA00022576"/>
    </source>
</evidence>
<dbReference type="GO" id="GO:0005739">
    <property type="term" value="C:mitochondrion"/>
    <property type="evidence" value="ECO:0007669"/>
    <property type="project" value="TreeGrafter"/>
</dbReference>
<organism evidence="10">
    <name type="scientific">Soboliphyme baturini</name>
    <dbReference type="NCBI Taxonomy" id="241478"/>
    <lineage>
        <taxon>Eukaryota</taxon>
        <taxon>Metazoa</taxon>
        <taxon>Ecdysozoa</taxon>
        <taxon>Nematoda</taxon>
        <taxon>Enoplea</taxon>
        <taxon>Dorylaimia</taxon>
        <taxon>Dioctophymatida</taxon>
        <taxon>Dioctophymatoidea</taxon>
        <taxon>Soboliphymatidae</taxon>
        <taxon>Soboliphyme</taxon>
    </lineage>
</organism>
<comment type="cofactor">
    <cofactor evidence="1">
        <name>pyridoxal 5'-phosphate</name>
        <dbReference type="ChEBI" id="CHEBI:597326"/>
    </cofactor>
</comment>
<dbReference type="Proteomes" id="UP000270296">
    <property type="component" value="Unassembled WGS sequence"/>
</dbReference>
<dbReference type="SUPFAM" id="SSF53383">
    <property type="entry name" value="PLP-dependent transferases"/>
    <property type="match status" value="1"/>
</dbReference>
<dbReference type="GO" id="GO:0016212">
    <property type="term" value="F:kynurenine-oxoglutarate transaminase activity"/>
    <property type="evidence" value="ECO:0007669"/>
    <property type="project" value="UniProtKB-EC"/>
</dbReference>
<dbReference type="WBParaSite" id="SBAD_0001257501-mRNA-1">
    <property type="protein sequence ID" value="SBAD_0001257501-mRNA-1"/>
    <property type="gene ID" value="SBAD_0001257501"/>
</dbReference>
<dbReference type="GO" id="GO:0030170">
    <property type="term" value="F:pyridoxal phosphate binding"/>
    <property type="evidence" value="ECO:0007669"/>
    <property type="project" value="InterPro"/>
</dbReference>
<dbReference type="AlphaFoldDB" id="A0A183J8H2"/>
<keyword evidence="5" id="KW-0663">Pyridoxal phosphate</keyword>
<keyword evidence="3" id="KW-0032">Aminotransferase</keyword>
<sequence>MTNLSIHHSHITFVRGYLRCLNPSADGVVTRDANSLTLNYVSYSLRLFEVILIEPFFDCYDPQIRMAGGVPKYISLRQVTVSSTFISIQMILRNVLVFTRGELESIAAFVKRHNIIVIADEVYGWLIFGQAKMIHFASLPDMWSQTITIGSAGKMFSLTGWKLGWAVASDKLLVSLKTVHQNCVNTCPTPIQVRDMLPLPMSSSSSMDASPFGSRRQTLNTIARYFNYPTCSTAFRLI</sequence>
<evidence type="ECO:0000256" key="4">
    <source>
        <dbReference type="ARBA" id="ARBA00022679"/>
    </source>
</evidence>
<proteinExistence type="predicted"/>
<evidence type="ECO:0000313" key="10">
    <source>
        <dbReference type="WBParaSite" id="SBAD_0001257501-mRNA-1"/>
    </source>
</evidence>
<accession>A0A183J8H2</accession>
<keyword evidence="4" id="KW-0808">Transferase</keyword>
<dbReference type="CDD" id="cd00609">
    <property type="entry name" value="AAT_like"/>
    <property type="match status" value="1"/>
</dbReference>
<dbReference type="InterPro" id="IPR015424">
    <property type="entry name" value="PyrdxlP-dep_Trfase"/>
</dbReference>
<dbReference type="InterPro" id="IPR004839">
    <property type="entry name" value="Aminotransferase_I/II_large"/>
</dbReference>
<dbReference type="Gene3D" id="3.40.640.10">
    <property type="entry name" value="Type I PLP-dependent aspartate aminotransferase-like (Major domain)"/>
    <property type="match status" value="1"/>
</dbReference>
<dbReference type="PANTHER" id="PTHR43807:SF20">
    <property type="entry name" value="FI04487P"/>
    <property type="match status" value="1"/>
</dbReference>
<gene>
    <name evidence="8" type="ORF">SBAD_LOCUS12171</name>
</gene>
<comment type="pathway">
    <text evidence="6">Amino-acid degradation; L-kynurenine degradation; kynurenate from L-kynurenine: step 1/2.</text>
</comment>
<keyword evidence="9" id="KW-1185">Reference proteome</keyword>
<evidence type="ECO:0000256" key="6">
    <source>
        <dbReference type="ARBA" id="ARBA00024016"/>
    </source>
</evidence>
<dbReference type="InterPro" id="IPR051326">
    <property type="entry name" value="Kynurenine-oxoglutarate_AT"/>
</dbReference>
<dbReference type="EMBL" id="UZAM01017118">
    <property type="protein sequence ID" value="VDP46069.1"/>
    <property type="molecule type" value="Genomic_DNA"/>
</dbReference>